<evidence type="ECO:0000256" key="1">
    <source>
        <dbReference type="ARBA" id="ARBA00005820"/>
    </source>
</evidence>
<dbReference type="CDD" id="cd15831">
    <property type="entry name" value="BTAD"/>
    <property type="match status" value="1"/>
</dbReference>
<dbReference type="Pfam" id="PF25872">
    <property type="entry name" value="HTH_77"/>
    <property type="match status" value="1"/>
</dbReference>
<dbReference type="AlphaFoldDB" id="A0A5S4GRM5"/>
<dbReference type="EMBL" id="VCKZ01000184">
    <property type="protein sequence ID" value="TMR35171.1"/>
    <property type="molecule type" value="Genomic_DNA"/>
</dbReference>
<accession>A0A5S4GRM5</accession>
<sequence>MWTDEGAAVRVPELKTRALLADLLVHRGRPVSVDQLVDDLWGGGTARLPRNPVGTLQTRVSQLRRALDAAEPGGRGLLVSQAPGYLLRAAPEAVDGDRFRALAGRARATEDPRARAASLADALALWRGPAYADFADEEFARPDAARLEDERLAVQEEYAEVRLELGEHAALAGELSEAVERHPLRERLRAAHLRALYRAGRQSEALAGFEDLRHRLAEELGVDPSPELAALHRAILTQDPLLDAPRTAVRAAAAPPREVPTNLPAPLSDLVGRDAAVAEVRAFLDGSRLVTLTGPGGVGKTRLALATARTLTGADADGRFPDGVWLVELSGLDRASGATPADAIAMVLGVRDDDAPAAATARRTPVELLAGALAARRLLLVLDNCEHVVDQVAVQVAALLRAAPGVCVLATSRESLALSGERLWPVPPLGEADAVRLFTARAAAAVPGFAPGPGDTATIAAVCRRLDGIPLAVELAATRVRALGVAGLADRLDDRFRLLTAGNRDAPARQRTLRAMIDWSWEPLAGDERAVLRRLAVHADGCTLRAAEEVCAEDGLDVLGVLARLVDRSLVVRADGPGGGPRYRLLESVKAYCAERLDEAGESAEIRARFVRHHVALAARAEPHLYGHDQRRWLEILDAEAANQRAALEDAARLGLAADALRLVDALAWHWYLRGRLTEALRSLDLALGTEGGPPEARAKAAVWRAGFVLLTDTGAAAEAPASHEGIADPGARAWARWFLAFAHRGFGDLEVTGDLVHRALAEFRELGEPWGTAAALSVRATVHRARARLDAARRDAEESEAIFRGLGDRWGRLKATNTLAELAEIAGDYDRAAGLHEEGLRMAEELGLWAEASFRLSGLGRISLLTGDHAAADDRHHRALKLAADQSNKVAEHFAAVGLALSARRRGDLDAAEARLLPWLDWIRTVDGEPGLALVLAELGFAAEQRGDADEALARHLDGLAAARRIADPRAVALALEGLAGARSLAGDARPAARLLGAAAALRASAGAPLPTAERGDVDRVAARVRALLGRDAFAAEYARGEADPGAASPAGQDAVSA</sequence>
<evidence type="ECO:0000259" key="4">
    <source>
        <dbReference type="PROSITE" id="PS51755"/>
    </source>
</evidence>
<keyword evidence="6" id="KW-1185">Reference proteome</keyword>
<dbReference type="InterPro" id="IPR011990">
    <property type="entry name" value="TPR-like_helical_dom_sf"/>
</dbReference>
<proteinExistence type="inferred from homology"/>
<dbReference type="InterPro" id="IPR016032">
    <property type="entry name" value="Sig_transdc_resp-reg_C-effctor"/>
</dbReference>
<dbReference type="InterPro" id="IPR036388">
    <property type="entry name" value="WH-like_DNA-bd_sf"/>
</dbReference>
<dbReference type="PROSITE" id="PS51755">
    <property type="entry name" value="OMPR_PHOB"/>
    <property type="match status" value="1"/>
</dbReference>
<feature type="domain" description="OmpR/PhoB-type" evidence="4">
    <location>
        <begin position="1"/>
        <end position="89"/>
    </location>
</feature>
<dbReference type="SUPFAM" id="SSF48452">
    <property type="entry name" value="TPR-like"/>
    <property type="match status" value="3"/>
</dbReference>
<organism evidence="5 6">
    <name type="scientific">Actinomadura geliboluensis</name>
    <dbReference type="NCBI Taxonomy" id="882440"/>
    <lineage>
        <taxon>Bacteria</taxon>
        <taxon>Bacillati</taxon>
        <taxon>Actinomycetota</taxon>
        <taxon>Actinomycetes</taxon>
        <taxon>Streptosporangiales</taxon>
        <taxon>Thermomonosporaceae</taxon>
        <taxon>Actinomadura</taxon>
    </lineage>
</organism>
<evidence type="ECO:0000313" key="5">
    <source>
        <dbReference type="EMBL" id="TMR35171.1"/>
    </source>
</evidence>
<dbReference type="PANTHER" id="PTHR47691">
    <property type="entry name" value="REGULATOR-RELATED"/>
    <property type="match status" value="1"/>
</dbReference>
<dbReference type="InterPro" id="IPR001867">
    <property type="entry name" value="OmpR/PhoB-type_DNA-bd"/>
</dbReference>
<evidence type="ECO:0000256" key="3">
    <source>
        <dbReference type="PROSITE-ProRule" id="PRU01091"/>
    </source>
</evidence>
<name>A0A5S4GRM5_9ACTN</name>
<evidence type="ECO:0000256" key="2">
    <source>
        <dbReference type="ARBA" id="ARBA00023125"/>
    </source>
</evidence>
<dbReference type="SUPFAM" id="SSF46894">
    <property type="entry name" value="C-terminal effector domain of the bipartite response regulators"/>
    <property type="match status" value="1"/>
</dbReference>
<dbReference type="PRINTS" id="PR00364">
    <property type="entry name" value="DISEASERSIST"/>
</dbReference>
<dbReference type="PANTHER" id="PTHR47691:SF3">
    <property type="entry name" value="HTH-TYPE TRANSCRIPTIONAL REGULATOR RV0890C-RELATED"/>
    <property type="match status" value="1"/>
</dbReference>
<comment type="caution">
    <text evidence="5">The sequence shown here is derived from an EMBL/GenBank/DDBJ whole genome shotgun (WGS) entry which is preliminary data.</text>
</comment>
<dbReference type="SUPFAM" id="SSF52540">
    <property type="entry name" value="P-loop containing nucleoside triphosphate hydrolases"/>
    <property type="match status" value="1"/>
</dbReference>
<dbReference type="Pfam" id="PF03704">
    <property type="entry name" value="BTAD"/>
    <property type="match status" value="1"/>
</dbReference>
<dbReference type="GO" id="GO:0000160">
    <property type="term" value="P:phosphorelay signal transduction system"/>
    <property type="evidence" value="ECO:0007669"/>
    <property type="project" value="InterPro"/>
</dbReference>
<dbReference type="SMART" id="SM01043">
    <property type="entry name" value="BTAD"/>
    <property type="match status" value="1"/>
</dbReference>
<dbReference type="OrthoDB" id="3194665at2"/>
<dbReference type="InterPro" id="IPR027417">
    <property type="entry name" value="P-loop_NTPase"/>
</dbReference>
<reference evidence="5 6" key="1">
    <citation type="submission" date="2019-05" db="EMBL/GenBank/DDBJ databases">
        <title>Draft genome sequence of Actinomadura geliboluensis A8036.</title>
        <authorList>
            <person name="Saricaoglu S."/>
            <person name="Isik K."/>
        </authorList>
    </citation>
    <scope>NUCLEOTIDE SEQUENCE [LARGE SCALE GENOMIC DNA]</scope>
    <source>
        <strain evidence="5 6">A8036</strain>
    </source>
</reference>
<feature type="DNA-binding region" description="OmpR/PhoB-type" evidence="3">
    <location>
        <begin position="1"/>
        <end position="89"/>
    </location>
</feature>
<dbReference type="SMART" id="SM00862">
    <property type="entry name" value="Trans_reg_C"/>
    <property type="match status" value="1"/>
</dbReference>
<dbReference type="InterPro" id="IPR005158">
    <property type="entry name" value="BTAD"/>
</dbReference>
<dbReference type="GO" id="GO:0003677">
    <property type="term" value="F:DNA binding"/>
    <property type="evidence" value="ECO:0007669"/>
    <property type="project" value="UniProtKB-UniRule"/>
</dbReference>
<dbReference type="InterPro" id="IPR058852">
    <property type="entry name" value="HTH_77"/>
</dbReference>
<gene>
    <name evidence="5" type="ORF">ETD96_23665</name>
</gene>
<comment type="similarity">
    <text evidence="1">Belongs to the AfsR/DnrI/RedD regulatory family.</text>
</comment>
<evidence type="ECO:0000313" key="6">
    <source>
        <dbReference type="Proteomes" id="UP000305238"/>
    </source>
</evidence>
<dbReference type="Gene3D" id="3.40.50.300">
    <property type="entry name" value="P-loop containing nucleotide triphosphate hydrolases"/>
    <property type="match status" value="1"/>
</dbReference>
<dbReference type="Gene3D" id="1.25.40.10">
    <property type="entry name" value="Tetratricopeptide repeat domain"/>
    <property type="match status" value="3"/>
</dbReference>
<dbReference type="Proteomes" id="UP000305238">
    <property type="component" value="Unassembled WGS sequence"/>
</dbReference>
<dbReference type="Gene3D" id="1.10.10.10">
    <property type="entry name" value="Winged helix-like DNA-binding domain superfamily/Winged helix DNA-binding domain"/>
    <property type="match status" value="1"/>
</dbReference>
<protein>
    <submittedName>
        <fullName evidence="5">AfsR/SARP family transcriptional regulator</fullName>
    </submittedName>
</protein>
<keyword evidence="2 3" id="KW-0238">DNA-binding</keyword>
<dbReference type="GO" id="GO:0006355">
    <property type="term" value="P:regulation of DNA-templated transcription"/>
    <property type="evidence" value="ECO:0007669"/>
    <property type="project" value="InterPro"/>
</dbReference>